<dbReference type="SUPFAM" id="SSF50104">
    <property type="entry name" value="Translation proteins SH3-like domain"/>
    <property type="match status" value="1"/>
</dbReference>
<protein>
    <recommendedName>
        <fullName evidence="5 6">Transcription termination/antitermination protein NusG</fullName>
    </recommendedName>
</protein>
<dbReference type="CDD" id="cd06091">
    <property type="entry name" value="KOW_NusG"/>
    <property type="match status" value="1"/>
</dbReference>
<dbReference type="NCBIfam" id="TIGR00922">
    <property type="entry name" value="nusG"/>
    <property type="match status" value="1"/>
</dbReference>
<dbReference type="Gene3D" id="2.30.30.30">
    <property type="match status" value="1"/>
</dbReference>
<dbReference type="GO" id="GO:0005829">
    <property type="term" value="C:cytosol"/>
    <property type="evidence" value="ECO:0007669"/>
    <property type="project" value="UniProtKB-ARBA"/>
</dbReference>
<name>A0AAE9Y6V3_9ACTN</name>
<dbReference type="FunFam" id="3.30.70.940:FF:000002">
    <property type="entry name" value="Transcription termination/antitermination protein NusG"/>
    <property type="match status" value="1"/>
</dbReference>
<gene>
    <name evidence="5 11" type="primary">nusG</name>
    <name evidence="11" type="ORF">PO878_19535</name>
</gene>
<dbReference type="InterPro" id="IPR001062">
    <property type="entry name" value="Transcrpt_antiterm_NusG"/>
</dbReference>
<dbReference type="InterPro" id="IPR015869">
    <property type="entry name" value="Transcrpt_antiterm_NusG_bac_CS"/>
</dbReference>
<dbReference type="InterPro" id="IPR047050">
    <property type="entry name" value="NGN"/>
</dbReference>
<comment type="similarity">
    <text evidence="5 7">Belongs to the NusG family.</text>
</comment>
<organism evidence="11 12">
    <name type="scientific">Iamia majanohamensis</name>
    <dbReference type="NCBI Taxonomy" id="467976"/>
    <lineage>
        <taxon>Bacteria</taxon>
        <taxon>Bacillati</taxon>
        <taxon>Actinomycetota</taxon>
        <taxon>Acidimicrobiia</taxon>
        <taxon>Acidimicrobiales</taxon>
        <taxon>Iamiaceae</taxon>
        <taxon>Iamia</taxon>
    </lineage>
</organism>
<keyword evidence="2 5" id="KW-0889">Transcription antitermination</keyword>
<dbReference type="KEGG" id="ima:PO878_19535"/>
<dbReference type="InterPro" id="IPR014722">
    <property type="entry name" value="Rib_uL2_dom2"/>
</dbReference>
<dbReference type="Pfam" id="PF00467">
    <property type="entry name" value="KOW"/>
    <property type="match status" value="1"/>
</dbReference>
<evidence type="ECO:0000313" key="11">
    <source>
        <dbReference type="EMBL" id="WCO66691.1"/>
    </source>
</evidence>
<dbReference type="SUPFAM" id="SSF82679">
    <property type="entry name" value="N-utilization substance G protein NusG, N-terminal domain"/>
    <property type="match status" value="1"/>
</dbReference>
<dbReference type="FunFam" id="2.30.30.30:FF:000002">
    <property type="entry name" value="Transcription termination/antitermination factor NusG"/>
    <property type="match status" value="1"/>
</dbReference>
<accession>A0AAE9Y6V3</accession>
<dbReference type="PRINTS" id="PR00338">
    <property type="entry name" value="NUSGTNSCPFCT"/>
</dbReference>
<feature type="region of interest" description="Disordered" evidence="8">
    <location>
        <begin position="1"/>
        <end position="69"/>
    </location>
</feature>
<dbReference type="GO" id="GO:0031564">
    <property type="term" value="P:transcription antitermination"/>
    <property type="evidence" value="ECO:0007669"/>
    <property type="project" value="UniProtKB-UniRule"/>
</dbReference>
<dbReference type="AlphaFoldDB" id="A0AAE9Y6V3"/>
<evidence type="ECO:0000256" key="7">
    <source>
        <dbReference type="RuleBase" id="RU000538"/>
    </source>
</evidence>
<feature type="domain" description="KOW" evidence="10">
    <location>
        <begin position="212"/>
        <end position="239"/>
    </location>
</feature>
<dbReference type="CDD" id="cd09891">
    <property type="entry name" value="NGN_Bact_1"/>
    <property type="match status" value="1"/>
</dbReference>
<dbReference type="InterPro" id="IPR006645">
    <property type="entry name" value="NGN-like_dom"/>
</dbReference>
<dbReference type="GO" id="GO:0006354">
    <property type="term" value="P:DNA-templated transcription elongation"/>
    <property type="evidence" value="ECO:0007669"/>
    <property type="project" value="UniProtKB-UniRule"/>
</dbReference>
<evidence type="ECO:0000256" key="2">
    <source>
        <dbReference type="ARBA" id="ARBA00022814"/>
    </source>
</evidence>
<feature type="domain" description="NusG-like N-terminal" evidence="9">
    <location>
        <begin position="88"/>
        <end position="196"/>
    </location>
</feature>
<dbReference type="RefSeq" id="WP_272736214.1">
    <property type="nucleotide sequence ID" value="NZ_CP116942.1"/>
</dbReference>
<feature type="compositionally biased region" description="Low complexity" evidence="8">
    <location>
        <begin position="14"/>
        <end position="41"/>
    </location>
</feature>
<evidence type="ECO:0000256" key="3">
    <source>
        <dbReference type="ARBA" id="ARBA00023015"/>
    </source>
</evidence>
<dbReference type="InterPro" id="IPR043425">
    <property type="entry name" value="NusG-like"/>
</dbReference>
<evidence type="ECO:0000256" key="1">
    <source>
        <dbReference type="ARBA" id="ARBA00022472"/>
    </source>
</evidence>
<comment type="function">
    <text evidence="5 7">Participates in transcription elongation, termination and antitermination.</text>
</comment>
<keyword evidence="1 5" id="KW-0806">Transcription termination</keyword>
<evidence type="ECO:0000256" key="6">
    <source>
        <dbReference type="NCBIfam" id="TIGR00922"/>
    </source>
</evidence>
<evidence type="ECO:0000256" key="8">
    <source>
        <dbReference type="SAM" id="MobiDB-lite"/>
    </source>
</evidence>
<keyword evidence="3 5" id="KW-0805">Transcription regulation</keyword>
<reference evidence="11" key="1">
    <citation type="submission" date="2023-01" db="EMBL/GenBank/DDBJ databases">
        <title>The diversity of Class Acidimicrobiia in South China Sea sediment environments and the proposal of Iamia marina sp. nov., a novel species of the genus Iamia.</title>
        <authorList>
            <person name="He Y."/>
            <person name="Tian X."/>
        </authorList>
    </citation>
    <scope>NUCLEOTIDE SEQUENCE</scope>
    <source>
        <strain evidence="11">DSM 19957</strain>
    </source>
</reference>
<evidence type="ECO:0000259" key="10">
    <source>
        <dbReference type="SMART" id="SM00739"/>
    </source>
</evidence>
<dbReference type="HAMAP" id="MF_00948">
    <property type="entry name" value="NusG"/>
    <property type="match status" value="1"/>
</dbReference>
<dbReference type="GO" id="GO:0006353">
    <property type="term" value="P:DNA-templated transcription termination"/>
    <property type="evidence" value="ECO:0007669"/>
    <property type="project" value="UniProtKB-UniRule"/>
</dbReference>
<dbReference type="InterPro" id="IPR005824">
    <property type="entry name" value="KOW"/>
</dbReference>
<dbReference type="Pfam" id="PF02357">
    <property type="entry name" value="NusG"/>
    <property type="match status" value="1"/>
</dbReference>
<keyword evidence="4 5" id="KW-0804">Transcription</keyword>
<dbReference type="Proteomes" id="UP001216390">
    <property type="component" value="Chromosome"/>
</dbReference>
<dbReference type="InterPro" id="IPR008991">
    <property type="entry name" value="Translation_prot_SH3-like_sf"/>
</dbReference>
<dbReference type="GO" id="GO:0032784">
    <property type="term" value="P:regulation of DNA-templated transcription elongation"/>
    <property type="evidence" value="ECO:0007669"/>
    <property type="project" value="InterPro"/>
</dbReference>
<evidence type="ECO:0000256" key="4">
    <source>
        <dbReference type="ARBA" id="ARBA00023163"/>
    </source>
</evidence>
<evidence type="ECO:0000313" key="12">
    <source>
        <dbReference type="Proteomes" id="UP001216390"/>
    </source>
</evidence>
<dbReference type="InterPro" id="IPR036735">
    <property type="entry name" value="NGN_dom_sf"/>
</dbReference>
<dbReference type="SMART" id="SM00739">
    <property type="entry name" value="KOW"/>
    <property type="match status" value="1"/>
</dbReference>
<feature type="compositionally biased region" description="Polar residues" evidence="8">
    <location>
        <begin position="1"/>
        <end position="10"/>
    </location>
</feature>
<keyword evidence="12" id="KW-1185">Reference proteome</keyword>
<proteinExistence type="inferred from homology"/>
<dbReference type="PROSITE" id="PS01014">
    <property type="entry name" value="NUSG"/>
    <property type="match status" value="1"/>
</dbReference>
<sequence length="266" mass="29029">MSFLNDTDPSPAQDAAETDAPPSPTDTATPGTVTPEAGEADAPPPDPGEPVTTDEAPAGIDPETGEVVDADALIEEPPAPPESPFDRPGRWYVVHTQSGYEKKVKQNLEARTSSMNMEGRIHEVVIPMEDVVEIRGGKKQVVQKKMFPGYLLVRCLLDDDSWYVIRNTPGVTGFVGAGNKPSPLPRRDVENFLAVKDEAEDVPTKKGRARLEHELGETVRVKEGPFANFSGEIVEINEDQLKVKVLVDIFGRETPVELDFSQVAKF</sequence>
<dbReference type="PANTHER" id="PTHR30265:SF2">
    <property type="entry name" value="TRANSCRIPTION TERMINATION_ANTITERMINATION PROTEIN NUSG"/>
    <property type="match status" value="1"/>
</dbReference>
<dbReference type="SMART" id="SM00738">
    <property type="entry name" value="NGN"/>
    <property type="match status" value="1"/>
</dbReference>
<evidence type="ECO:0000256" key="5">
    <source>
        <dbReference type="HAMAP-Rule" id="MF_00948"/>
    </source>
</evidence>
<dbReference type="PANTHER" id="PTHR30265">
    <property type="entry name" value="RHO-INTERACTING TRANSCRIPTION TERMINATION FACTOR NUSG"/>
    <property type="match status" value="1"/>
</dbReference>
<dbReference type="Gene3D" id="3.30.70.940">
    <property type="entry name" value="NusG, N-terminal domain"/>
    <property type="match status" value="1"/>
</dbReference>
<evidence type="ECO:0000259" key="9">
    <source>
        <dbReference type="SMART" id="SM00738"/>
    </source>
</evidence>
<dbReference type="EMBL" id="CP116942">
    <property type="protein sequence ID" value="WCO66691.1"/>
    <property type="molecule type" value="Genomic_DNA"/>
</dbReference>